<dbReference type="AlphaFoldDB" id="A0A0G9GY47"/>
<sequence length="74" mass="8152">MARSKLVPSCKLQLTVDAATDRIIEDICSLGIHGTNKSEVACSIIRMWLWENQDKLRDNGVALNVAPKKESGRG</sequence>
<dbReference type="STRING" id="1440762.Y882_15730"/>
<gene>
    <name evidence="1" type="ORF">Y882_15730</name>
</gene>
<organism evidence="1 2">
    <name type="scientific">Dyella japonica DSM 16301</name>
    <dbReference type="NCBI Taxonomy" id="1440762"/>
    <lineage>
        <taxon>Bacteria</taxon>
        <taxon>Pseudomonadati</taxon>
        <taxon>Pseudomonadota</taxon>
        <taxon>Gammaproteobacteria</taxon>
        <taxon>Lysobacterales</taxon>
        <taxon>Rhodanobacteraceae</taxon>
        <taxon>Dyella</taxon>
    </lineage>
</organism>
<evidence type="ECO:0000313" key="2">
    <source>
        <dbReference type="Proteomes" id="UP000035481"/>
    </source>
</evidence>
<dbReference type="Proteomes" id="UP000035481">
    <property type="component" value="Unassembled WGS sequence"/>
</dbReference>
<evidence type="ECO:0008006" key="3">
    <source>
        <dbReference type="Google" id="ProtNLM"/>
    </source>
</evidence>
<dbReference type="RefSeq" id="WP_046972836.1">
    <property type="nucleotide sequence ID" value="NZ_JPLA01000044.1"/>
</dbReference>
<comment type="caution">
    <text evidence="1">The sequence shown here is derived from an EMBL/GenBank/DDBJ whole genome shotgun (WGS) entry which is preliminary data.</text>
</comment>
<name>A0A0G9GY47_9GAMM</name>
<protein>
    <recommendedName>
        <fullName evidence="3">CopG family transcriptional regulator</fullName>
    </recommendedName>
</protein>
<proteinExistence type="predicted"/>
<reference evidence="1 2" key="1">
    <citation type="journal article" date="2015" name="Antonie Van Leeuwenhoek">
        <title>A phylogenomic and molecular marker based taxonomic framework for the order Xanthomonadales: proposal to transfer the families Algiphilaceae and Solimonadaceae to the order Nevskiales ord. nov. and to create a new family within the order Xanthomonadales, the family Rhodanobacteraceae fam. nov., containing the genus Rhodanobacter and its closest relatives.</title>
        <authorList>
            <person name="Naushad S."/>
            <person name="Adeolu M."/>
            <person name="Wong S."/>
            <person name="Sohail M."/>
            <person name="Schellhorn H.E."/>
            <person name="Gupta R.S."/>
        </authorList>
    </citation>
    <scope>NUCLEOTIDE SEQUENCE [LARGE SCALE GENOMIC DNA]</scope>
    <source>
        <strain evidence="1 2">DSM 16301</strain>
    </source>
</reference>
<accession>A0A0G9GY47</accession>
<dbReference type="EMBL" id="JPLA01000044">
    <property type="protein sequence ID" value="KLD62500.1"/>
    <property type="molecule type" value="Genomic_DNA"/>
</dbReference>
<evidence type="ECO:0000313" key="1">
    <source>
        <dbReference type="EMBL" id="KLD62500.1"/>
    </source>
</evidence>
<dbReference type="PATRIC" id="fig|1440762.4.peg.2870"/>